<feature type="domain" description="Fe2OG dioxygenase" evidence="6">
    <location>
        <begin position="104"/>
        <end position="205"/>
    </location>
</feature>
<dbReference type="EMBL" id="JAATOP010000002">
    <property type="protein sequence ID" value="NIY71492.1"/>
    <property type="molecule type" value="Genomic_DNA"/>
</dbReference>
<dbReference type="InterPro" id="IPR027450">
    <property type="entry name" value="AlkB-like"/>
</dbReference>
<dbReference type="Pfam" id="PF13532">
    <property type="entry name" value="2OG-FeII_Oxy_2"/>
    <property type="match status" value="1"/>
</dbReference>
<keyword evidence="5" id="KW-0408">Iron</keyword>
<evidence type="ECO:0000256" key="3">
    <source>
        <dbReference type="ARBA" id="ARBA00022964"/>
    </source>
</evidence>
<reference evidence="7 8" key="1">
    <citation type="submission" date="2020-03" db="EMBL/GenBank/DDBJ databases">
        <title>Bacterial isolates of synthetic phycosphere.</title>
        <authorList>
            <person name="Fu H."/>
            <person name="Moran M.A."/>
        </authorList>
    </citation>
    <scope>NUCLEOTIDE SEQUENCE [LARGE SCALE GENOMIC DNA]</scope>
    <source>
        <strain evidence="7 8">HF1</strain>
    </source>
</reference>
<dbReference type="PANTHER" id="PTHR16557:SF2">
    <property type="entry name" value="NUCLEIC ACID DIOXYGENASE ALKBH1"/>
    <property type="match status" value="1"/>
</dbReference>
<evidence type="ECO:0000256" key="4">
    <source>
        <dbReference type="ARBA" id="ARBA00023002"/>
    </source>
</evidence>
<proteinExistence type="predicted"/>
<dbReference type="InterPro" id="IPR037151">
    <property type="entry name" value="AlkB-like_sf"/>
</dbReference>
<dbReference type="PROSITE" id="PS51471">
    <property type="entry name" value="FE2OG_OXY"/>
    <property type="match status" value="1"/>
</dbReference>
<dbReference type="PANTHER" id="PTHR16557">
    <property type="entry name" value="ALKYLATED DNA REPAIR PROTEIN ALKB-RELATED"/>
    <property type="match status" value="1"/>
</dbReference>
<dbReference type="InterPro" id="IPR004574">
    <property type="entry name" value="Alkb"/>
</dbReference>
<keyword evidence="3 7" id="KW-0223">Dioxygenase</keyword>
<evidence type="ECO:0000259" key="6">
    <source>
        <dbReference type="PROSITE" id="PS51471"/>
    </source>
</evidence>
<dbReference type="Gene3D" id="2.60.120.590">
    <property type="entry name" value="Alpha-ketoglutarate-dependent dioxygenase AlkB-like"/>
    <property type="match status" value="1"/>
</dbReference>
<keyword evidence="2" id="KW-0479">Metal-binding</keyword>
<gene>
    <name evidence="7" type="ORF">HCZ30_03470</name>
</gene>
<evidence type="ECO:0000256" key="5">
    <source>
        <dbReference type="ARBA" id="ARBA00023004"/>
    </source>
</evidence>
<organism evidence="7 8">
    <name type="scientific">Marivivens donghaensis</name>
    <dbReference type="NCBI Taxonomy" id="1699413"/>
    <lineage>
        <taxon>Bacteria</taxon>
        <taxon>Pseudomonadati</taxon>
        <taxon>Pseudomonadota</taxon>
        <taxon>Alphaproteobacteria</taxon>
        <taxon>Rhodobacterales</taxon>
        <taxon>Paracoccaceae</taxon>
        <taxon>Marivivens group</taxon>
        <taxon>Marivivens</taxon>
    </lineage>
</organism>
<sequence>MKNSPEPTVVVRRIPVWKQLLSPEQQIAMVEDLRGVVKAAPLFSPVTPSGKEMSVRMTSAGKFGWVTDRRGYRYEPKHPSGAPWPEVPESVLDVWRTVSGYDRDPESCLVNFYGTDAKMGMHQDKDEADFNAPVVSISLGDAALFRIGNLERGGKTESIWLESGDVCVIGGEARLLYHGIDRIRPGSSSLLPNGGRINVTMRVVT</sequence>
<keyword evidence="4" id="KW-0560">Oxidoreductase</keyword>
<evidence type="ECO:0000256" key="2">
    <source>
        <dbReference type="ARBA" id="ARBA00022723"/>
    </source>
</evidence>
<accession>A0ABX0VW81</accession>
<evidence type="ECO:0000313" key="8">
    <source>
        <dbReference type="Proteomes" id="UP000709466"/>
    </source>
</evidence>
<dbReference type="Proteomes" id="UP000709466">
    <property type="component" value="Unassembled WGS sequence"/>
</dbReference>
<evidence type="ECO:0000256" key="1">
    <source>
        <dbReference type="ARBA" id="ARBA00001954"/>
    </source>
</evidence>
<name>A0ABX0VW81_9RHOB</name>
<evidence type="ECO:0000313" key="7">
    <source>
        <dbReference type="EMBL" id="NIY71492.1"/>
    </source>
</evidence>
<dbReference type="RefSeq" id="WP_167636384.1">
    <property type="nucleotide sequence ID" value="NZ_JAATOP010000002.1"/>
</dbReference>
<dbReference type="SUPFAM" id="SSF51197">
    <property type="entry name" value="Clavaminate synthase-like"/>
    <property type="match status" value="1"/>
</dbReference>
<comment type="cofactor">
    <cofactor evidence="1">
        <name>Fe(2+)</name>
        <dbReference type="ChEBI" id="CHEBI:29033"/>
    </cofactor>
</comment>
<comment type="caution">
    <text evidence="7">The sequence shown here is derived from an EMBL/GenBank/DDBJ whole genome shotgun (WGS) entry which is preliminary data.</text>
</comment>
<dbReference type="GO" id="GO:0051213">
    <property type="term" value="F:dioxygenase activity"/>
    <property type="evidence" value="ECO:0007669"/>
    <property type="project" value="UniProtKB-KW"/>
</dbReference>
<keyword evidence="8" id="KW-1185">Reference proteome</keyword>
<dbReference type="InterPro" id="IPR005123">
    <property type="entry name" value="Oxoglu/Fe-dep_dioxygenase_dom"/>
</dbReference>
<protein>
    <submittedName>
        <fullName evidence="7">Alpha-ketoglutarate-dependent dioxygenase AlkB</fullName>
    </submittedName>
</protein>